<evidence type="ECO:0000256" key="2">
    <source>
        <dbReference type="ARBA" id="ARBA00022801"/>
    </source>
</evidence>
<dbReference type="Proteomes" id="UP000001699">
    <property type="component" value="Unassembled WGS sequence"/>
</dbReference>
<dbReference type="InterPro" id="IPR043534">
    <property type="entry name" value="EBDG/EBM"/>
</dbReference>
<dbReference type="InterPro" id="IPR054593">
    <property type="entry name" value="Beta-mannosidase-like_N2"/>
</dbReference>
<evidence type="ECO:0000256" key="1">
    <source>
        <dbReference type="ARBA" id="ARBA00007401"/>
    </source>
</evidence>
<dbReference type="OrthoDB" id="408532at2759"/>
<gene>
    <name evidence="10" type="ORF">AFUB_100920</name>
</gene>
<dbReference type="Gene3D" id="3.20.20.80">
    <property type="entry name" value="Glycosidases"/>
    <property type="match status" value="1"/>
</dbReference>
<keyword evidence="11" id="KW-1185">Reference proteome</keyword>
<keyword evidence="4" id="KW-0326">Glycosidase</keyword>
<dbReference type="SUPFAM" id="SSF51445">
    <property type="entry name" value="(Trans)glycosidases"/>
    <property type="match status" value="1"/>
</dbReference>
<organism evidence="10 11">
    <name type="scientific">Aspergillus fumigatus (strain CBS 144.89 / FGSC A1163 / CEA10)</name>
    <name type="common">Neosartorya fumigata</name>
    <dbReference type="NCBI Taxonomy" id="451804"/>
    <lineage>
        <taxon>Eukaryota</taxon>
        <taxon>Fungi</taxon>
        <taxon>Dikarya</taxon>
        <taxon>Ascomycota</taxon>
        <taxon>Pezizomycotina</taxon>
        <taxon>Eurotiomycetes</taxon>
        <taxon>Eurotiomycetidae</taxon>
        <taxon>Eurotiales</taxon>
        <taxon>Aspergillaceae</taxon>
        <taxon>Aspergillus</taxon>
        <taxon>Aspergillus subgen. Fumigati</taxon>
    </lineage>
</organism>
<protein>
    <submittedName>
        <fullName evidence="10">Glycosyl hydrolase, putative</fullName>
    </submittedName>
</protein>
<evidence type="ECO:0000256" key="3">
    <source>
        <dbReference type="ARBA" id="ARBA00023277"/>
    </source>
</evidence>
<dbReference type="InterPro" id="IPR041351">
    <property type="entry name" value="Ig_GlcNase"/>
</dbReference>
<dbReference type="PhylomeDB" id="B0YEY4"/>
<dbReference type="AlphaFoldDB" id="B0YEY4"/>
<evidence type="ECO:0000259" key="7">
    <source>
        <dbReference type="Pfam" id="PF00703"/>
    </source>
</evidence>
<feature type="chain" id="PRO_5002760881" evidence="6">
    <location>
        <begin position="23"/>
        <end position="883"/>
    </location>
</feature>
<dbReference type="GO" id="GO:0004553">
    <property type="term" value="F:hydrolase activity, hydrolyzing O-glycosyl compounds"/>
    <property type="evidence" value="ECO:0007669"/>
    <property type="project" value="InterPro"/>
</dbReference>
<dbReference type="Pfam" id="PF00703">
    <property type="entry name" value="Glyco_hydro_2"/>
    <property type="match status" value="1"/>
</dbReference>
<evidence type="ECO:0000256" key="4">
    <source>
        <dbReference type="ARBA" id="ARBA00023295"/>
    </source>
</evidence>
<accession>B0YEY4</accession>
<dbReference type="Gene3D" id="2.60.40.10">
    <property type="entry name" value="Immunoglobulins"/>
    <property type="match status" value="3"/>
</dbReference>
<evidence type="ECO:0000313" key="10">
    <source>
        <dbReference type="EMBL" id="EDP47097.1"/>
    </source>
</evidence>
<dbReference type="PANTHER" id="PTHR43536">
    <property type="entry name" value="MANNOSYLGLYCOPROTEIN ENDO-BETA-MANNOSIDASE"/>
    <property type="match status" value="1"/>
</dbReference>
<dbReference type="InterPro" id="IPR008979">
    <property type="entry name" value="Galactose-bd-like_sf"/>
</dbReference>
<dbReference type="Gene3D" id="2.60.120.260">
    <property type="entry name" value="Galactose-binding domain-like"/>
    <property type="match status" value="1"/>
</dbReference>
<keyword evidence="3" id="KW-0119">Carbohydrate metabolism</keyword>
<dbReference type="InterPro" id="IPR036156">
    <property type="entry name" value="Beta-gal/glucu_dom_sf"/>
</dbReference>
<dbReference type="PANTHER" id="PTHR43536:SF1">
    <property type="entry name" value="MANNOSYLGLYCOPROTEIN ENDO-BETA-MANNOSIDASE"/>
    <property type="match status" value="1"/>
</dbReference>
<evidence type="ECO:0000259" key="9">
    <source>
        <dbReference type="Pfam" id="PF22666"/>
    </source>
</evidence>
<keyword evidence="6" id="KW-0732">Signal</keyword>
<dbReference type="InterPro" id="IPR013783">
    <property type="entry name" value="Ig-like_fold"/>
</dbReference>
<reference evidence="10 11" key="1">
    <citation type="journal article" date="2008" name="PLoS Genet.">
        <title>Genomic islands in the pathogenic filamentous fungus Aspergillus fumigatus.</title>
        <authorList>
            <person name="Fedorova N.D."/>
            <person name="Khaldi N."/>
            <person name="Joardar V.S."/>
            <person name="Maiti R."/>
            <person name="Amedeo P."/>
            <person name="Anderson M.J."/>
            <person name="Crabtree J."/>
            <person name="Silva J.C."/>
            <person name="Badger J.H."/>
            <person name="Albarraq A."/>
            <person name="Angiuoli S."/>
            <person name="Bussey H."/>
            <person name="Bowyer P."/>
            <person name="Cotty P.J."/>
            <person name="Dyer P.S."/>
            <person name="Egan A."/>
            <person name="Galens K."/>
            <person name="Fraser-Liggett C.M."/>
            <person name="Haas B.J."/>
            <person name="Inman J.M."/>
            <person name="Kent R."/>
            <person name="Lemieux S."/>
            <person name="Malavazi I."/>
            <person name="Orvis J."/>
            <person name="Roemer T."/>
            <person name="Ronning C.M."/>
            <person name="Sundaram J.P."/>
            <person name="Sutton G."/>
            <person name="Turner G."/>
            <person name="Venter J.C."/>
            <person name="White O.R."/>
            <person name="Whitty B.R."/>
            <person name="Youngman P."/>
            <person name="Wolfe K.H."/>
            <person name="Goldman G.H."/>
            <person name="Wortman J.R."/>
            <person name="Jiang B."/>
            <person name="Denning D.W."/>
            <person name="Nierman W.C."/>
        </authorList>
    </citation>
    <scope>NUCLEOTIDE SEQUENCE [LARGE SCALE GENOMIC DNA]</scope>
    <source>
        <strain evidence="11">CBS 144.89 / FGSC A1163 / CEA10</strain>
    </source>
</reference>
<evidence type="ECO:0000259" key="8">
    <source>
        <dbReference type="Pfam" id="PF18368"/>
    </source>
</evidence>
<feature type="domain" description="Glycoside hydrolase family 2 immunoglobulin-like beta-sandwich" evidence="7">
    <location>
        <begin position="214"/>
        <end position="327"/>
    </location>
</feature>
<keyword evidence="2 10" id="KW-0378">Hydrolase</keyword>
<evidence type="ECO:0000313" key="11">
    <source>
        <dbReference type="Proteomes" id="UP000001699"/>
    </source>
</evidence>
<dbReference type="VEuPathDB" id="FungiDB:AFUB_100920"/>
<dbReference type="Pfam" id="PF18368">
    <property type="entry name" value="Ig_GlcNase"/>
    <property type="match status" value="1"/>
</dbReference>
<dbReference type="InterPro" id="IPR017853">
    <property type="entry name" value="GH"/>
</dbReference>
<dbReference type="GO" id="GO:0000272">
    <property type="term" value="P:polysaccharide catabolic process"/>
    <property type="evidence" value="ECO:0007669"/>
    <property type="project" value="UniProtKB-KW"/>
</dbReference>
<evidence type="ECO:0000256" key="5">
    <source>
        <dbReference type="ARBA" id="ARBA00023326"/>
    </source>
</evidence>
<keyword evidence="5" id="KW-0624">Polysaccharide degradation</keyword>
<proteinExistence type="inferred from homology"/>
<dbReference type="Pfam" id="PF22666">
    <property type="entry name" value="Glyco_hydro_2_N2"/>
    <property type="match status" value="1"/>
</dbReference>
<dbReference type="UniPathway" id="UPA00280"/>
<feature type="signal peptide" evidence="6">
    <location>
        <begin position="1"/>
        <end position="22"/>
    </location>
</feature>
<sequence length="883" mass="98930">MDWIILLYGLYVAAFGVTVVDGIGETAGDTTTLSQWRLQSSLAVSNVSAWSLPGNDDSSWYQVGARATVMAGLLENGVYDDTTLFYSNNMETKIGDAAKFDAPWLYRHELLIKNKIRQGEHYLLHTHGITSKADIYVNGVLVAPSSAQQGSYGGHTYDITKYLRVDANALLIQAYPTNYLRDFAQGFVDWNPYPADNGTGLWRDVMISKTGPVSISSPRVLTDFRKPDGKPVTVNVLVDVTNHEDETVTGIVQGSIQSDTESLVLSQRFSLQPHETKTIPMTVRIEKSKVWWPAQWGSQPLYTVNVNATVGKDQVSDVALPRRFGIRHVDSHVNSHNDTAFTVNGSPFLVLGGGYSPDLFLRFDATRVRNIFQYMLDMGLNTVRLEGKQEHPELYDLADEMGLMVIAGWECCDKWEGWDYNDEASGEKWTEKDYPIANASMLHEAAMMQTHPSMLAFLIGSDFWPNDRATKIYLDALHRMDWPVPIIASASKRGYPKVLGPSGMKMDGPYDWVPPNYFYGDQLGAAFGFGSEEGAGVGTPELTSLRKFLSPKDLDSLWKNPDQNQYHMSRYDSSFYNRALYNKALFARYGAPGSLEDYLLKVQMMDYEATRAEFEAFSVRQNASRPATGVIYWMLNSAWPNLHWQLFDYYLSPAGAYFGTKIGGRMEHVAYDYEERAVYLINRSLEKKGPRIVSVDLVDRHGKSLFNQEVTIDTTPTASKRVIPVKAVTQIKDVSFLRLVLKNPSTGAILSRNVYWLSAKNDVLDWENSDWYYTPVTKYVDYKALISMPTAAVTASLKRLPAKDGLSQVQVVLKNPSATPAVFMHLSAINKDTQEEITPVFWSDNYVTVFKGESVTLTAAFPGGRSNWEVILSGANVKRTLLS</sequence>
<name>B0YEY4_ASPFC</name>
<dbReference type="HOGENOM" id="CLU_005015_2_4_1"/>
<feature type="domain" description="Exo-beta-D-glucosaminidase Ig-fold" evidence="8">
    <location>
        <begin position="771"/>
        <end position="877"/>
    </location>
</feature>
<evidence type="ECO:0000256" key="6">
    <source>
        <dbReference type="SAM" id="SignalP"/>
    </source>
</evidence>
<comment type="similarity">
    <text evidence="1">Belongs to the glycosyl hydrolase 2 family.</text>
</comment>
<dbReference type="SUPFAM" id="SSF49785">
    <property type="entry name" value="Galactose-binding domain-like"/>
    <property type="match status" value="1"/>
</dbReference>
<feature type="domain" description="Beta-mannosidase-like galactose-binding" evidence="9">
    <location>
        <begin position="50"/>
        <end position="176"/>
    </location>
</feature>
<dbReference type="EMBL" id="DS499604">
    <property type="protein sequence ID" value="EDP47097.1"/>
    <property type="molecule type" value="Genomic_DNA"/>
</dbReference>
<dbReference type="SUPFAM" id="SSF49303">
    <property type="entry name" value="beta-Galactosidase/glucuronidase domain"/>
    <property type="match status" value="3"/>
</dbReference>
<dbReference type="InterPro" id="IPR006102">
    <property type="entry name" value="Ig-like_GH2"/>
</dbReference>